<organism evidence="7 8">
    <name type="scientific">Chitinophaga agrisoli</name>
    <dbReference type="NCBI Taxonomy" id="2607653"/>
    <lineage>
        <taxon>Bacteria</taxon>
        <taxon>Pseudomonadati</taxon>
        <taxon>Bacteroidota</taxon>
        <taxon>Chitinophagia</taxon>
        <taxon>Chitinophagales</taxon>
        <taxon>Chitinophagaceae</taxon>
        <taxon>Chitinophaga</taxon>
    </lineage>
</organism>
<dbReference type="EMBL" id="VUOC01000002">
    <property type="protein sequence ID" value="KAA2242452.1"/>
    <property type="molecule type" value="Genomic_DNA"/>
</dbReference>
<feature type="transmembrane region" description="Helical" evidence="5">
    <location>
        <begin position="113"/>
        <end position="133"/>
    </location>
</feature>
<feature type="transmembrane region" description="Helical" evidence="5">
    <location>
        <begin position="12"/>
        <end position="30"/>
    </location>
</feature>
<feature type="transmembrane region" description="Helical" evidence="5">
    <location>
        <begin position="454"/>
        <end position="471"/>
    </location>
</feature>
<comment type="subcellular location">
    <subcellularLocation>
        <location evidence="1">Membrane</location>
        <topology evidence="1">Multi-pass membrane protein</topology>
    </subcellularLocation>
</comment>
<gene>
    <name evidence="7" type="ORF">F0L74_07870</name>
</gene>
<feature type="domain" description="O-antigen ligase-related" evidence="6">
    <location>
        <begin position="265"/>
        <end position="405"/>
    </location>
</feature>
<evidence type="ECO:0000313" key="8">
    <source>
        <dbReference type="Proteomes" id="UP000324611"/>
    </source>
</evidence>
<dbReference type="InterPro" id="IPR051533">
    <property type="entry name" value="WaaL-like"/>
</dbReference>
<feature type="transmembrane region" description="Helical" evidence="5">
    <location>
        <begin position="36"/>
        <end position="54"/>
    </location>
</feature>
<evidence type="ECO:0000256" key="4">
    <source>
        <dbReference type="ARBA" id="ARBA00023136"/>
    </source>
</evidence>
<evidence type="ECO:0000256" key="3">
    <source>
        <dbReference type="ARBA" id="ARBA00022989"/>
    </source>
</evidence>
<reference evidence="7 8" key="2">
    <citation type="submission" date="2019-09" db="EMBL/GenBank/DDBJ databases">
        <authorList>
            <person name="Jin C."/>
        </authorList>
    </citation>
    <scope>NUCLEOTIDE SEQUENCE [LARGE SCALE GENOMIC DNA]</scope>
    <source>
        <strain evidence="7 8">BN140078</strain>
    </source>
</reference>
<dbReference type="AlphaFoldDB" id="A0A5B2VVS7"/>
<dbReference type="GO" id="GO:0016874">
    <property type="term" value="F:ligase activity"/>
    <property type="evidence" value="ECO:0007669"/>
    <property type="project" value="UniProtKB-KW"/>
</dbReference>
<evidence type="ECO:0000313" key="7">
    <source>
        <dbReference type="EMBL" id="KAA2242452.1"/>
    </source>
</evidence>
<keyword evidence="8" id="KW-1185">Reference proteome</keyword>
<keyword evidence="4 5" id="KW-0472">Membrane</keyword>
<sequence length="477" mass="53126">MQLTRKNINLKQVLIAILFILLVPAVTYLASTDMKVGAGLSVMIIGLALGLVCIVNYRLGYYLYITITFILPMLERMSGAEVPKGVAMDALLLFTLLGCIFKRGDKTIARVKFSDPILVCMLVYFLILLSSIVNPNAGSLLGWYVFLRVSLRSYIFLYVGLNVFNNMQHVYSFFKYWLALGTAAAFYCCIQQWTGLLPYEQAYIAKFPEKFGTTVILTGLRLFSFMSDAAVLGIIMACNIIIMLILMTARLHTINLSKKILLGFSIVLHTMALGYSGTRTGYVMLPLGLMIFFIANMHKRNTILAAMVFVFIGLAILYGPFYGSPTIIRVRTAFIGKQDESVNVRDRNRHRIQPYMHEHPLGGGVNTTGGNGVTYTPGHPLADFQTDNGYLRAVLETGWLGMVVVAGIFYFTIQTAVVNFFRCKSELDKLLMIGAAAAIFAAAISEYAQDTFTLVETSIMLFSFMAVLLKVRYLETN</sequence>
<evidence type="ECO:0000256" key="1">
    <source>
        <dbReference type="ARBA" id="ARBA00004141"/>
    </source>
</evidence>
<accession>A0A5B2VVS7</accession>
<dbReference type="GO" id="GO:0016020">
    <property type="term" value="C:membrane"/>
    <property type="evidence" value="ECO:0007669"/>
    <property type="project" value="UniProtKB-SubCell"/>
</dbReference>
<keyword evidence="7" id="KW-0436">Ligase</keyword>
<keyword evidence="2 5" id="KW-0812">Transmembrane</keyword>
<evidence type="ECO:0000256" key="2">
    <source>
        <dbReference type="ARBA" id="ARBA00022692"/>
    </source>
</evidence>
<proteinExistence type="predicted"/>
<dbReference type="InterPro" id="IPR007016">
    <property type="entry name" value="O-antigen_ligase-rel_domated"/>
</dbReference>
<dbReference type="PANTHER" id="PTHR37422:SF13">
    <property type="entry name" value="LIPOPOLYSACCHARIDE BIOSYNTHESIS PROTEIN PA4999-RELATED"/>
    <property type="match status" value="1"/>
</dbReference>
<feature type="transmembrane region" description="Helical" evidence="5">
    <location>
        <begin position="259"/>
        <end position="275"/>
    </location>
</feature>
<feature type="transmembrane region" description="Helical" evidence="5">
    <location>
        <begin position="430"/>
        <end position="448"/>
    </location>
</feature>
<evidence type="ECO:0000259" key="6">
    <source>
        <dbReference type="Pfam" id="PF04932"/>
    </source>
</evidence>
<name>A0A5B2VVS7_9BACT</name>
<keyword evidence="3 5" id="KW-1133">Transmembrane helix</keyword>
<feature type="transmembrane region" description="Helical" evidence="5">
    <location>
        <begin position="176"/>
        <end position="194"/>
    </location>
</feature>
<protein>
    <submittedName>
        <fullName evidence="7">O-antigen ligase family protein</fullName>
    </submittedName>
</protein>
<feature type="transmembrane region" description="Helical" evidence="5">
    <location>
        <begin position="399"/>
        <end position="418"/>
    </location>
</feature>
<dbReference type="PANTHER" id="PTHR37422">
    <property type="entry name" value="TEICHURONIC ACID BIOSYNTHESIS PROTEIN TUAE"/>
    <property type="match status" value="1"/>
</dbReference>
<feature type="transmembrane region" description="Helical" evidence="5">
    <location>
        <begin position="229"/>
        <end position="247"/>
    </location>
</feature>
<dbReference type="Pfam" id="PF04932">
    <property type="entry name" value="Wzy_C"/>
    <property type="match status" value="1"/>
</dbReference>
<dbReference type="Proteomes" id="UP000324611">
    <property type="component" value="Unassembled WGS sequence"/>
</dbReference>
<feature type="transmembrane region" description="Helical" evidence="5">
    <location>
        <begin position="304"/>
        <end position="322"/>
    </location>
</feature>
<reference evidence="7 8" key="1">
    <citation type="submission" date="2019-09" db="EMBL/GenBank/DDBJ databases">
        <title>Chitinophaga ginsengihumi sp. nov., isolated from soil of ginseng rhizosphere.</title>
        <authorList>
            <person name="Lee J."/>
        </authorList>
    </citation>
    <scope>NUCLEOTIDE SEQUENCE [LARGE SCALE GENOMIC DNA]</scope>
    <source>
        <strain evidence="7 8">BN140078</strain>
    </source>
</reference>
<comment type="caution">
    <text evidence="7">The sequence shown here is derived from an EMBL/GenBank/DDBJ whole genome shotgun (WGS) entry which is preliminary data.</text>
</comment>
<feature type="transmembrane region" description="Helical" evidence="5">
    <location>
        <begin position="145"/>
        <end position="164"/>
    </location>
</feature>
<dbReference type="RefSeq" id="WP_149837324.1">
    <property type="nucleotide sequence ID" value="NZ_VUOC01000002.1"/>
</dbReference>
<evidence type="ECO:0000256" key="5">
    <source>
        <dbReference type="SAM" id="Phobius"/>
    </source>
</evidence>